<dbReference type="PANTHER" id="PTHR43626">
    <property type="entry name" value="ACYL-COA N-ACYLTRANSFERASE"/>
    <property type="match status" value="1"/>
</dbReference>
<dbReference type="RefSeq" id="WP_072283517.1">
    <property type="nucleotide sequence ID" value="NZ_CP015519.1"/>
</dbReference>
<sequence>MAIRKARIPDAKAIHKLLLTYAQQELMLSRSLPDIYEVIRSFYVYEVAGEILGAVSLQICWEDLAEVRSLAVAEGQMKKGIGRKLVQACLDEARELGLKKVFALTYQPLFFEKMGFHYIEKAELPQKIWSDCVKCPKFPDCDEIAMRIVL</sequence>
<dbReference type="GO" id="GO:0005737">
    <property type="term" value="C:cytoplasm"/>
    <property type="evidence" value="ECO:0007669"/>
    <property type="project" value="TreeGrafter"/>
</dbReference>
<dbReference type="GO" id="GO:0008080">
    <property type="term" value="F:N-acetyltransferase activity"/>
    <property type="evidence" value="ECO:0007669"/>
    <property type="project" value="InterPro"/>
</dbReference>
<dbReference type="NCBIfam" id="NF005840">
    <property type="entry name" value="PRK07757.1"/>
    <property type="match status" value="1"/>
</dbReference>
<dbReference type="STRING" id="1842532.A7E78_06675"/>
<keyword evidence="1 4" id="KW-0808">Transferase</keyword>
<dbReference type="EMBL" id="CP015519">
    <property type="protein sequence ID" value="APG27552.1"/>
    <property type="molecule type" value="Genomic_DNA"/>
</dbReference>
<dbReference type="Proteomes" id="UP000182517">
    <property type="component" value="Chromosome"/>
</dbReference>
<dbReference type="SUPFAM" id="SSF55729">
    <property type="entry name" value="Acyl-CoA N-acyltransferases (Nat)"/>
    <property type="match status" value="1"/>
</dbReference>
<dbReference type="KEGG" id="pef:A7E78_06675"/>
<dbReference type="InterPro" id="IPR016181">
    <property type="entry name" value="Acyl_CoA_acyltransferase"/>
</dbReference>
<evidence type="ECO:0000259" key="3">
    <source>
        <dbReference type="PROSITE" id="PS51186"/>
    </source>
</evidence>
<organism evidence="4 5">
    <name type="scientific">Syntrophotalea acetylenivorans</name>
    <dbReference type="NCBI Taxonomy" id="1842532"/>
    <lineage>
        <taxon>Bacteria</taxon>
        <taxon>Pseudomonadati</taxon>
        <taxon>Thermodesulfobacteriota</taxon>
        <taxon>Desulfuromonadia</taxon>
        <taxon>Desulfuromonadales</taxon>
        <taxon>Syntrophotaleaceae</taxon>
        <taxon>Syntrophotalea</taxon>
    </lineage>
</organism>
<evidence type="ECO:0000313" key="4">
    <source>
        <dbReference type="EMBL" id="APG27552.1"/>
    </source>
</evidence>
<gene>
    <name evidence="4" type="ORF">A7E78_06675</name>
</gene>
<protein>
    <submittedName>
        <fullName evidence="4">Acetyltransferase</fullName>
    </submittedName>
</protein>
<accession>A0A1L3GNQ8</accession>
<dbReference type="PROSITE" id="PS51186">
    <property type="entry name" value="GNAT"/>
    <property type="match status" value="1"/>
</dbReference>
<evidence type="ECO:0000313" key="5">
    <source>
        <dbReference type="Proteomes" id="UP000182517"/>
    </source>
</evidence>
<dbReference type="PANTHER" id="PTHR43626:SF4">
    <property type="entry name" value="GCN5-RELATED N-ACETYLTRANSFERASE 2, CHLOROPLASTIC"/>
    <property type="match status" value="1"/>
</dbReference>
<dbReference type="Pfam" id="PF00583">
    <property type="entry name" value="Acetyltransf_1"/>
    <property type="match status" value="1"/>
</dbReference>
<dbReference type="Gene3D" id="3.40.630.30">
    <property type="match status" value="1"/>
</dbReference>
<keyword evidence="2" id="KW-0012">Acyltransferase</keyword>
<dbReference type="CDD" id="cd04301">
    <property type="entry name" value="NAT_SF"/>
    <property type="match status" value="1"/>
</dbReference>
<dbReference type="AlphaFoldDB" id="A0A1L3GNQ8"/>
<evidence type="ECO:0000256" key="1">
    <source>
        <dbReference type="ARBA" id="ARBA00022679"/>
    </source>
</evidence>
<name>A0A1L3GNQ8_9BACT</name>
<dbReference type="OrthoDB" id="9793138at2"/>
<evidence type="ECO:0000256" key="2">
    <source>
        <dbReference type="ARBA" id="ARBA00023315"/>
    </source>
</evidence>
<dbReference type="InterPro" id="IPR000182">
    <property type="entry name" value="GNAT_dom"/>
</dbReference>
<keyword evidence="5" id="KW-1185">Reference proteome</keyword>
<proteinExistence type="predicted"/>
<dbReference type="InterPro" id="IPR045039">
    <property type="entry name" value="NSI-like"/>
</dbReference>
<feature type="domain" description="N-acetyltransferase" evidence="3">
    <location>
        <begin position="1"/>
        <end position="150"/>
    </location>
</feature>
<reference evidence="4 5" key="1">
    <citation type="journal article" date="2017" name="Genome Announc.">
        <title>Complete Genome Sequences of Two Acetylene-Fermenting Pelobacter acetylenicus Strains.</title>
        <authorList>
            <person name="Sutton J.M."/>
            <person name="Baesman S.M."/>
            <person name="Fierst J.L."/>
            <person name="Poret-Peterson A.T."/>
            <person name="Oremland R.S."/>
            <person name="Dunlap D.S."/>
            <person name="Akob D.M."/>
        </authorList>
    </citation>
    <scope>NUCLEOTIDE SEQUENCE [LARGE SCALE GENOMIC DNA]</scope>
    <source>
        <strain evidence="4 5">SFB93</strain>
    </source>
</reference>